<feature type="binding site" evidence="7">
    <location>
        <position position="93"/>
    </location>
    <ligand>
        <name>Mg(2+)</name>
        <dbReference type="ChEBI" id="CHEBI:18420"/>
        <label>2</label>
    </ligand>
</feature>
<dbReference type="PRINTS" id="PR00377">
    <property type="entry name" value="IMPHPHTASES"/>
</dbReference>
<reference evidence="9" key="1">
    <citation type="submission" date="2021-03" db="EMBL/GenBank/DDBJ databases">
        <title>Leucobacter chromiisoli sp. nov., isolated from chromium-containing soil of chemical plant.</title>
        <authorList>
            <person name="Xu Z."/>
        </authorList>
    </citation>
    <scope>NUCLEOTIDE SEQUENCE</scope>
    <source>
        <strain evidence="9">S27</strain>
    </source>
</reference>
<feature type="binding site" evidence="7">
    <location>
        <position position="95"/>
    </location>
    <ligand>
        <name>Mg(2+)</name>
        <dbReference type="ChEBI" id="CHEBI:18420"/>
        <label>1</label>
        <note>catalytic</note>
    </ligand>
</feature>
<dbReference type="PANTHER" id="PTHR20854">
    <property type="entry name" value="INOSITOL MONOPHOSPHATASE"/>
    <property type="match status" value="1"/>
</dbReference>
<dbReference type="SUPFAM" id="SSF56655">
    <property type="entry name" value="Carbohydrate phosphatase"/>
    <property type="match status" value="1"/>
</dbReference>
<dbReference type="GO" id="GO:0007165">
    <property type="term" value="P:signal transduction"/>
    <property type="evidence" value="ECO:0007669"/>
    <property type="project" value="TreeGrafter"/>
</dbReference>
<dbReference type="GO" id="GO:0046872">
    <property type="term" value="F:metal ion binding"/>
    <property type="evidence" value="ECO:0007669"/>
    <property type="project" value="UniProtKB-KW"/>
</dbReference>
<comment type="catalytic activity">
    <reaction evidence="1 8">
        <text>a myo-inositol phosphate + H2O = myo-inositol + phosphate</text>
        <dbReference type="Rhea" id="RHEA:24056"/>
        <dbReference type="ChEBI" id="CHEBI:15377"/>
        <dbReference type="ChEBI" id="CHEBI:17268"/>
        <dbReference type="ChEBI" id="CHEBI:43474"/>
        <dbReference type="ChEBI" id="CHEBI:84139"/>
        <dbReference type="EC" id="3.1.3.25"/>
    </reaction>
</comment>
<dbReference type="Gene3D" id="3.30.540.10">
    <property type="entry name" value="Fructose-1,6-Bisphosphatase, subunit A, domain 1"/>
    <property type="match status" value="1"/>
</dbReference>
<organism evidence="9 10">
    <name type="scientific">Leucobacter weissii</name>
    <dbReference type="NCBI Taxonomy" id="1983706"/>
    <lineage>
        <taxon>Bacteria</taxon>
        <taxon>Bacillati</taxon>
        <taxon>Actinomycetota</taxon>
        <taxon>Actinomycetes</taxon>
        <taxon>Micrococcales</taxon>
        <taxon>Microbacteriaceae</taxon>
        <taxon>Leucobacter</taxon>
    </lineage>
</organism>
<evidence type="ECO:0000256" key="5">
    <source>
        <dbReference type="ARBA" id="ARBA00022801"/>
    </source>
</evidence>
<dbReference type="Pfam" id="PF00459">
    <property type="entry name" value="Inositol_P"/>
    <property type="match status" value="2"/>
</dbReference>
<evidence type="ECO:0000256" key="3">
    <source>
        <dbReference type="ARBA" id="ARBA00009759"/>
    </source>
</evidence>
<name>A0A939MLT1_9MICO</name>
<evidence type="ECO:0000256" key="6">
    <source>
        <dbReference type="ARBA" id="ARBA00022842"/>
    </source>
</evidence>
<evidence type="ECO:0000256" key="7">
    <source>
        <dbReference type="PIRSR" id="PIRSR600760-2"/>
    </source>
</evidence>
<dbReference type="GO" id="GO:0008934">
    <property type="term" value="F:inositol monophosphate 1-phosphatase activity"/>
    <property type="evidence" value="ECO:0007669"/>
    <property type="project" value="InterPro"/>
</dbReference>
<keyword evidence="4 7" id="KW-0479">Metal-binding</keyword>
<comment type="similarity">
    <text evidence="3 8">Belongs to the inositol monophosphatase superfamily.</text>
</comment>
<evidence type="ECO:0000313" key="9">
    <source>
        <dbReference type="EMBL" id="MBO1900801.1"/>
    </source>
</evidence>
<evidence type="ECO:0000256" key="4">
    <source>
        <dbReference type="ARBA" id="ARBA00022723"/>
    </source>
</evidence>
<gene>
    <name evidence="9" type="ORF">J4H92_02425</name>
</gene>
<dbReference type="AlphaFoldDB" id="A0A939MLT1"/>
<sequence length="286" mass="29634">MTDSTLAPEALASLADTAASLARSVGGVVRSLRDAGVAVAATKSSITDVVTAADREAERLLVEGLRELRPDDGILGEEGASVAGSTGITWVVDPIDGTVNYLYGLPAYAVSVAATVEDASAPEPRRGGMADGRRAVAGAVYLPVTDELFTAWQGGGARLDGTALTGPDEVELSQALVGTGFGYTVDRRTEQAEVVRRLIPRVRDIRRIGSAATDLCLLAAGRLDAYYERGLQPWDYAAGALIAREAGALILGRDDATAPGEPLLIGGAPRLAEDLRSAITEAYAAL</sequence>
<feature type="binding site" evidence="7">
    <location>
        <position position="96"/>
    </location>
    <ligand>
        <name>Mg(2+)</name>
        <dbReference type="ChEBI" id="CHEBI:18420"/>
        <label>1</label>
        <note>catalytic</note>
    </ligand>
</feature>
<evidence type="ECO:0000256" key="2">
    <source>
        <dbReference type="ARBA" id="ARBA00001946"/>
    </source>
</evidence>
<dbReference type="InterPro" id="IPR020550">
    <property type="entry name" value="Inositol_monophosphatase_CS"/>
</dbReference>
<comment type="caution">
    <text evidence="9">The sequence shown here is derived from an EMBL/GenBank/DDBJ whole genome shotgun (WGS) entry which is preliminary data.</text>
</comment>
<keyword evidence="5 8" id="KW-0378">Hydrolase</keyword>
<dbReference type="InterPro" id="IPR020583">
    <property type="entry name" value="Inositol_monoP_metal-BS"/>
</dbReference>
<feature type="binding site" evidence="7">
    <location>
        <position position="235"/>
    </location>
    <ligand>
        <name>Mg(2+)</name>
        <dbReference type="ChEBI" id="CHEBI:18420"/>
        <label>1</label>
        <note>catalytic</note>
    </ligand>
</feature>
<dbReference type="PROSITE" id="PS00629">
    <property type="entry name" value="IMP_1"/>
    <property type="match status" value="1"/>
</dbReference>
<evidence type="ECO:0000256" key="8">
    <source>
        <dbReference type="RuleBase" id="RU364068"/>
    </source>
</evidence>
<protein>
    <recommendedName>
        <fullName evidence="8">Inositol-1-monophosphatase</fullName>
        <ecNumber evidence="8">3.1.3.25</ecNumber>
    </recommendedName>
</protein>
<dbReference type="Gene3D" id="3.40.190.80">
    <property type="match status" value="1"/>
</dbReference>
<feature type="binding site" evidence="7">
    <location>
        <position position="77"/>
    </location>
    <ligand>
        <name>Mg(2+)</name>
        <dbReference type="ChEBI" id="CHEBI:18420"/>
        <label>1</label>
        <note>catalytic</note>
    </ligand>
</feature>
<dbReference type="Proteomes" id="UP000664382">
    <property type="component" value="Unassembled WGS sequence"/>
</dbReference>
<evidence type="ECO:0000313" key="10">
    <source>
        <dbReference type="Proteomes" id="UP000664382"/>
    </source>
</evidence>
<evidence type="ECO:0000256" key="1">
    <source>
        <dbReference type="ARBA" id="ARBA00001033"/>
    </source>
</evidence>
<dbReference type="PANTHER" id="PTHR20854:SF4">
    <property type="entry name" value="INOSITOL-1-MONOPHOSPHATASE-RELATED"/>
    <property type="match status" value="1"/>
</dbReference>
<dbReference type="EMBL" id="JAGDYM010000004">
    <property type="protein sequence ID" value="MBO1900801.1"/>
    <property type="molecule type" value="Genomic_DNA"/>
</dbReference>
<proteinExistence type="inferred from homology"/>
<dbReference type="PROSITE" id="PS00630">
    <property type="entry name" value="IMP_2"/>
    <property type="match status" value="1"/>
</dbReference>
<dbReference type="GO" id="GO:0006020">
    <property type="term" value="P:inositol metabolic process"/>
    <property type="evidence" value="ECO:0007669"/>
    <property type="project" value="TreeGrafter"/>
</dbReference>
<keyword evidence="10" id="KW-1185">Reference proteome</keyword>
<dbReference type="RefSeq" id="WP_208095551.1">
    <property type="nucleotide sequence ID" value="NZ_JAGDYM010000004.1"/>
</dbReference>
<keyword evidence="6 7" id="KW-0460">Magnesium</keyword>
<accession>A0A939MLT1</accession>
<dbReference type="InterPro" id="IPR000760">
    <property type="entry name" value="Inositol_monophosphatase-like"/>
</dbReference>
<dbReference type="GO" id="GO:0046854">
    <property type="term" value="P:phosphatidylinositol phosphate biosynthetic process"/>
    <property type="evidence" value="ECO:0007669"/>
    <property type="project" value="InterPro"/>
</dbReference>
<dbReference type="CDD" id="cd01639">
    <property type="entry name" value="IMPase"/>
    <property type="match status" value="1"/>
</dbReference>
<comment type="cofactor">
    <cofactor evidence="2 7 8">
        <name>Mg(2+)</name>
        <dbReference type="ChEBI" id="CHEBI:18420"/>
    </cofactor>
</comment>
<dbReference type="EC" id="3.1.3.25" evidence="8"/>
<dbReference type="InterPro" id="IPR033942">
    <property type="entry name" value="IMPase"/>
</dbReference>